<proteinExistence type="inferred from homology"/>
<evidence type="ECO:0000256" key="8">
    <source>
        <dbReference type="PROSITE-ProRule" id="PRU00552"/>
    </source>
</evidence>
<feature type="compositionally biased region" description="Basic residues" evidence="11">
    <location>
        <begin position="111"/>
        <end position="122"/>
    </location>
</feature>
<evidence type="ECO:0000259" key="13">
    <source>
        <dbReference type="PROSITE" id="PS51194"/>
    </source>
</evidence>
<feature type="compositionally biased region" description="Basic and acidic residues" evidence="11">
    <location>
        <begin position="608"/>
        <end position="620"/>
    </location>
</feature>
<reference evidence="16" key="1">
    <citation type="journal article" date="2017" name="Plant J.">
        <title>The pomegranate (Punica granatum L.) genome and the genomics of punicalagin biosynthesis.</title>
        <authorList>
            <person name="Qin G."/>
            <person name="Xu C."/>
            <person name="Ming R."/>
            <person name="Tang H."/>
            <person name="Guyot R."/>
            <person name="Kramer E.M."/>
            <person name="Hu Y."/>
            <person name="Yi X."/>
            <person name="Qi Y."/>
            <person name="Xu X."/>
            <person name="Gao Z."/>
            <person name="Pan H."/>
            <person name="Jian J."/>
            <person name="Tian Y."/>
            <person name="Yue Z."/>
            <person name="Xu Y."/>
        </authorList>
    </citation>
    <scope>NUCLEOTIDE SEQUENCE [LARGE SCALE GENOMIC DNA]</scope>
    <source>
        <strain evidence="16">cv. Dabenzi</strain>
    </source>
</reference>
<dbReference type="Pfam" id="PF00270">
    <property type="entry name" value="DEAD"/>
    <property type="match status" value="1"/>
</dbReference>
<comment type="domain">
    <text evidence="10">The Q motif is unique to and characteristic of the DEAD box family of RNA helicases and controls ATP binding and hydrolysis.</text>
</comment>
<accession>A0A218VYL9</accession>
<comment type="similarity">
    <text evidence="6">Belongs to the DEAD box helicase family. DDX18/HAS1 subfamily.</text>
</comment>
<sequence length="620" mass="70230">MVEPENSPEREVKMEKRKRKRRNPSQGNPSQVPLEAEAEAEEVMNGGVSEQQKKQKKKNKKKKKVHEASNEEEGEVEADKDDDGGGNDERDDGEEDKNEEEREESEEEKQKKKKKKKKKKGKTSGSGIMSTASFDELGLSEHTAYAIKDMGFHYMTQIQARAIPPLMEGKDVLGAARTGSGKTLAFLIPAVELLHNICFSPRNGTGVIVICPTRELAIQTHAVAKELLENRSQTLGLVIGGAARRAEAERIVKGVNLLVATPGRLLDHLQNTKGFIFKNLKCLIIDEADRILEDNFEEEMKQIIKILPKQRQTALFSATQTKKVEDLARLSFQTTPVYIDVDDGRRKVTNEGLQQGYCIIPSAKRFILLYSFLKRNLSKKIMVFFSSCNSVKFHSELLRYIHIDCHDIHGKQKQQKRTSTFFDFCKAEKGILLCTDVAARGLDIPAVDWIVQYDPPDEPKEYIHRVGRTARGEGSKGNALLFLIPEELQFLHYLKAAKVPVKEYEFDQKKLANVQSHLEKIVGSNYYLNKSAKDAYRSYILAYNSHSMKDIFNVHRLDLQAVAASFCFSSPPKVSLNIDSSASKFRKKSRKVEGSRHGFSESNPYGKQRGEDVKRQFVRY</sequence>
<dbReference type="InterPro" id="IPR000629">
    <property type="entry name" value="RNA-helicase_DEAD-box_CS"/>
</dbReference>
<dbReference type="PROSITE" id="PS51195">
    <property type="entry name" value="Q_MOTIF"/>
    <property type="match status" value="1"/>
</dbReference>
<keyword evidence="2 9" id="KW-0378">Hydrolase</keyword>
<dbReference type="Gene3D" id="3.40.50.300">
    <property type="entry name" value="P-loop containing nucleotide triphosphate hydrolases"/>
    <property type="match status" value="2"/>
</dbReference>
<dbReference type="RefSeq" id="XP_031406019.1">
    <property type="nucleotide sequence ID" value="XM_031550159.1"/>
</dbReference>
<keyword evidence="3 9" id="KW-0347">Helicase</keyword>
<feature type="domain" description="Helicase C-terminal" evidence="13">
    <location>
        <begin position="365"/>
        <end position="522"/>
    </location>
</feature>
<dbReference type="InterPro" id="IPR011545">
    <property type="entry name" value="DEAD/DEAH_box_helicase_dom"/>
</dbReference>
<evidence type="ECO:0000313" key="15">
    <source>
        <dbReference type="EMBL" id="OWM65170.1"/>
    </source>
</evidence>
<keyword evidence="1 9" id="KW-0547">Nucleotide-binding</keyword>
<dbReference type="FunFam" id="3.40.50.300:FF:000379">
    <property type="entry name" value="RNA helicase"/>
    <property type="match status" value="1"/>
</dbReference>
<dbReference type="InterPro" id="IPR044773">
    <property type="entry name" value="DDX18/Has1_DEADc"/>
</dbReference>
<evidence type="ECO:0000256" key="7">
    <source>
        <dbReference type="ARBA" id="ARBA00047984"/>
    </source>
</evidence>
<dbReference type="PROSITE" id="PS00039">
    <property type="entry name" value="DEAD_ATP_HELICASE"/>
    <property type="match status" value="1"/>
</dbReference>
<dbReference type="GO" id="GO:0016787">
    <property type="term" value="F:hydrolase activity"/>
    <property type="evidence" value="ECO:0007669"/>
    <property type="project" value="UniProtKB-KW"/>
</dbReference>
<feature type="compositionally biased region" description="Basic residues" evidence="11">
    <location>
        <begin position="54"/>
        <end position="65"/>
    </location>
</feature>
<dbReference type="OrthoDB" id="10259640at2759"/>
<dbReference type="GO" id="GO:0003724">
    <property type="term" value="F:RNA helicase activity"/>
    <property type="evidence" value="ECO:0007669"/>
    <property type="project" value="UniProtKB-EC"/>
</dbReference>
<dbReference type="EMBL" id="MTKT01005615">
    <property type="protein sequence ID" value="OWM65170.1"/>
    <property type="molecule type" value="Genomic_DNA"/>
</dbReference>
<dbReference type="CDD" id="cd18787">
    <property type="entry name" value="SF2_C_DEAD"/>
    <property type="match status" value="1"/>
</dbReference>
<dbReference type="SUPFAM" id="SSF52540">
    <property type="entry name" value="P-loop containing nucleoside triphosphate hydrolases"/>
    <property type="match status" value="2"/>
</dbReference>
<protein>
    <recommendedName>
        <fullName evidence="10">ATP-dependent RNA helicase</fullName>
        <ecNumber evidence="10">3.6.4.13</ecNumber>
    </recommendedName>
</protein>
<dbReference type="SMART" id="SM00487">
    <property type="entry name" value="DEXDc"/>
    <property type="match status" value="1"/>
</dbReference>
<dbReference type="InterPro" id="IPR027417">
    <property type="entry name" value="P-loop_NTPase"/>
</dbReference>
<comment type="catalytic activity">
    <reaction evidence="7 10">
        <text>ATP + H2O = ADP + phosphate + H(+)</text>
        <dbReference type="Rhea" id="RHEA:13065"/>
        <dbReference type="ChEBI" id="CHEBI:15377"/>
        <dbReference type="ChEBI" id="CHEBI:15378"/>
        <dbReference type="ChEBI" id="CHEBI:30616"/>
        <dbReference type="ChEBI" id="CHEBI:43474"/>
        <dbReference type="ChEBI" id="CHEBI:456216"/>
        <dbReference type="EC" id="3.6.4.13"/>
    </reaction>
</comment>
<keyword evidence="4 9" id="KW-0067">ATP-binding</keyword>
<feature type="short sequence motif" description="Q motif" evidence="8">
    <location>
        <begin position="132"/>
        <end position="160"/>
    </location>
</feature>
<evidence type="ECO:0000256" key="2">
    <source>
        <dbReference type="ARBA" id="ARBA00022801"/>
    </source>
</evidence>
<dbReference type="Pfam" id="PF13959">
    <property type="entry name" value="CTE_SPB4"/>
    <property type="match status" value="1"/>
</dbReference>
<comment type="function">
    <text evidence="10">RNA helicase.</text>
</comment>
<reference evidence="17" key="3">
    <citation type="journal article" date="2020" name="Plant Biotechnol. J.">
        <title>The pomegranate (Punica granatum L.) draft genome dissects genetic divergence between soft- and hard-seeded cultivars.</title>
        <authorList>
            <person name="Luo X."/>
            <person name="Li H."/>
            <person name="Wu Z."/>
            <person name="Yao W."/>
            <person name="Zhao P."/>
            <person name="Cao D."/>
            <person name="Yu H."/>
            <person name="Li K."/>
            <person name="Poudel K."/>
            <person name="Zhao D."/>
            <person name="Zhang F."/>
            <person name="Xia X."/>
            <person name="Chen L."/>
            <person name="Wang Q."/>
            <person name="Jing D."/>
            <person name="Cao S."/>
        </authorList>
    </citation>
    <scope>NUCLEOTIDE SEQUENCE [LARGE SCALE GENOMIC DNA]</scope>
</reference>
<evidence type="ECO:0000259" key="12">
    <source>
        <dbReference type="PROSITE" id="PS51192"/>
    </source>
</evidence>
<evidence type="ECO:0000259" key="14">
    <source>
        <dbReference type="PROSITE" id="PS51195"/>
    </source>
</evidence>
<feature type="region of interest" description="Disordered" evidence="11">
    <location>
        <begin position="1"/>
        <end position="130"/>
    </location>
</feature>
<dbReference type="InterPro" id="IPR001650">
    <property type="entry name" value="Helicase_C-like"/>
</dbReference>
<dbReference type="InterPro" id="IPR014014">
    <property type="entry name" value="RNA_helicase_DEAD_Q_motif"/>
</dbReference>
<dbReference type="SMART" id="SM01178">
    <property type="entry name" value="DUF4217"/>
    <property type="match status" value="1"/>
</dbReference>
<evidence type="ECO:0000256" key="5">
    <source>
        <dbReference type="ARBA" id="ARBA00022884"/>
    </source>
</evidence>
<reference evidence="18" key="4">
    <citation type="submission" date="2025-04" db="UniProtKB">
        <authorList>
            <consortium name="RefSeq"/>
        </authorList>
    </citation>
    <scope>IDENTIFICATION</scope>
    <source>
        <tissue evidence="18">Leaf</tissue>
    </source>
</reference>
<evidence type="ECO:0000256" key="3">
    <source>
        <dbReference type="ARBA" id="ARBA00022806"/>
    </source>
</evidence>
<dbReference type="InterPro" id="IPR014001">
    <property type="entry name" value="Helicase_ATP-bd"/>
</dbReference>
<dbReference type="PROSITE" id="PS51194">
    <property type="entry name" value="HELICASE_CTER"/>
    <property type="match status" value="1"/>
</dbReference>
<dbReference type="GO" id="GO:0005524">
    <property type="term" value="F:ATP binding"/>
    <property type="evidence" value="ECO:0007669"/>
    <property type="project" value="UniProtKB-UniRule"/>
</dbReference>
<dbReference type="CDD" id="cd17942">
    <property type="entry name" value="DEADc_DDX18"/>
    <property type="match status" value="1"/>
</dbReference>
<dbReference type="Proteomes" id="UP000515151">
    <property type="component" value="Chromosome 7"/>
</dbReference>
<dbReference type="EC" id="3.6.4.13" evidence="10"/>
<organism evidence="15 16">
    <name type="scientific">Punica granatum</name>
    <name type="common">Pomegranate</name>
    <dbReference type="NCBI Taxonomy" id="22663"/>
    <lineage>
        <taxon>Eukaryota</taxon>
        <taxon>Viridiplantae</taxon>
        <taxon>Streptophyta</taxon>
        <taxon>Embryophyta</taxon>
        <taxon>Tracheophyta</taxon>
        <taxon>Spermatophyta</taxon>
        <taxon>Magnoliopsida</taxon>
        <taxon>eudicotyledons</taxon>
        <taxon>Gunneridae</taxon>
        <taxon>Pentapetalae</taxon>
        <taxon>rosids</taxon>
        <taxon>malvids</taxon>
        <taxon>Myrtales</taxon>
        <taxon>Lythraceae</taxon>
        <taxon>Punica</taxon>
    </lineage>
</organism>
<dbReference type="GeneID" id="116214723"/>
<dbReference type="AlphaFoldDB" id="A0A218VYL9"/>
<evidence type="ECO:0000256" key="9">
    <source>
        <dbReference type="RuleBase" id="RU000492"/>
    </source>
</evidence>
<evidence type="ECO:0000256" key="6">
    <source>
        <dbReference type="ARBA" id="ARBA00024357"/>
    </source>
</evidence>
<evidence type="ECO:0000313" key="18">
    <source>
        <dbReference type="RefSeq" id="XP_031406019.1"/>
    </source>
</evidence>
<feature type="region of interest" description="Disordered" evidence="11">
    <location>
        <begin position="585"/>
        <end position="620"/>
    </location>
</feature>
<evidence type="ECO:0000256" key="11">
    <source>
        <dbReference type="SAM" id="MobiDB-lite"/>
    </source>
</evidence>
<reference evidence="15" key="2">
    <citation type="submission" date="2017-06" db="EMBL/GenBank/DDBJ databases">
        <title>The pomegranate genome and the genomics of punicalagin biosynthesis.</title>
        <authorList>
            <person name="Xu C."/>
        </authorList>
    </citation>
    <scope>NUCLEOTIDE SEQUENCE [LARGE SCALE GENOMIC DNA]</scope>
    <source>
        <tissue evidence="15">Fresh leaf</tissue>
    </source>
</reference>
<evidence type="ECO:0000313" key="17">
    <source>
        <dbReference type="Proteomes" id="UP000515151"/>
    </source>
</evidence>
<gene>
    <name evidence="18" type="primary">LOC116214723</name>
    <name evidence="15" type="ORF">CDL15_Pgr008757</name>
</gene>
<feature type="domain" description="DEAD-box RNA helicase Q" evidence="14">
    <location>
        <begin position="132"/>
        <end position="160"/>
    </location>
</feature>
<evidence type="ECO:0000256" key="1">
    <source>
        <dbReference type="ARBA" id="ARBA00022741"/>
    </source>
</evidence>
<dbReference type="Pfam" id="PF00271">
    <property type="entry name" value="Helicase_C"/>
    <property type="match status" value="1"/>
</dbReference>
<name>A0A218VYL9_PUNGR</name>
<dbReference type="InterPro" id="IPR025313">
    <property type="entry name" value="SPB4-like_CTE"/>
</dbReference>
<dbReference type="Proteomes" id="UP000197138">
    <property type="component" value="Unassembled WGS sequence"/>
</dbReference>
<feature type="domain" description="Helicase ATP-binding" evidence="12">
    <location>
        <begin position="163"/>
        <end position="338"/>
    </location>
</feature>
<evidence type="ECO:0000313" key="16">
    <source>
        <dbReference type="Proteomes" id="UP000197138"/>
    </source>
</evidence>
<feature type="compositionally biased region" description="Acidic residues" evidence="11">
    <location>
        <begin position="70"/>
        <end position="107"/>
    </location>
</feature>
<evidence type="ECO:0000256" key="4">
    <source>
        <dbReference type="ARBA" id="ARBA00022840"/>
    </source>
</evidence>
<evidence type="ECO:0000256" key="10">
    <source>
        <dbReference type="RuleBase" id="RU365068"/>
    </source>
</evidence>
<dbReference type="SMART" id="SM00490">
    <property type="entry name" value="HELICc"/>
    <property type="match status" value="1"/>
</dbReference>
<keyword evidence="5 10" id="KW-0694">RNA-binding</keyword>
<dbReference type="PROSITE" id="PS51192">
    <property type="entry name" value="HELICASE_ATP_BIND_1"/>
    <property type="match status" value="1"/>
</dbReference>
<dbReference type="PANTHER" id="PTHR24031">
    <property type="entry name" value="RNA HELICASE"/>
    <property type="match status" value="1"/>
</dbReference>
<dbReference type="GO" id="GO:0003723">
    <property type="term" value="F:RNA binding"/>
    <property type="evidence" value="ECO:0007669"/>
    <property type="project" value="UniProtKB-UniRule"/>
</dbReference>
<keyword evidence="17" id="KW-1185">Reference proteome</keyword>